<dbReference type="Proteomes" id="UP000324800">
    <property type="component" value="Unassembled WGS sequence"/>
</dbReference>
<feature type="non-terminal residue" evidence="1">
    <location>
        <position position="219"/>
    </location>
</feature>
<dbReference type="InterPro" id="IPR012337">
    <property type="entry name" value="RNaseH-like_sf"/>
</dbReference>
<dbReference type="SUPFAM" id="SSF53098">
    <property type="entry name" value="Ribonuclease H-like"/>
    <property type="match status" value="1"/>
</dbReference>
<dbReference type="EMBL" id="SNRW01018706">
    <property type="protein sequence ID" value="KAA6367080.1"/>
    <property type="molecule type" value="Genomic_DNA"/>
</dbReference>
<proteinExistence type="predicted"/>
<accession>A0A5J4UA63</accession>
<protein>
    <recommendedName>
        <fullName evidence="3">DUF659 domain-containing protein</fullName>
    </recommendedName>
</protein>
<evidence type="ECO:0008006" key="3">
    <source>
        <dbReference type="Google" id="ProtNLM"/>
    </source>
</evidence>
<evidence type="ECO:0000313" key="2">
    <source>
        <dbReference type="Proteomes" id="UP000324800"/>
    </source>
</evidence>
<evidence type="ECO:0000313" key="1">
    <source>
        <dbReference type="EMBL" id="KAA6367080.1"/>
    </source>
</evidence>
<organism evidence="1 2">
    <name type="scientific">Streblomastix strix</name>
    <dbReference type="NCBI Taxonomy" id="222440"/>
    <lineage>
        <taxon>Eukaryota</taxon>
        <taxon>Metamonada</taxon>
        <taxon>Preaxostyla</taxon>
        <taxon>Oxymonadida</taxon>
        <taxon>Streblomastigidae</taxon>
        <taxon>Streblomastix</taxon>
    </lineage>
</organism>
<reference evidence="1 2" key="1">
    <citation type="submission" date="2019-03" db="EMBL/GenBank/DDBJ databases">
        <title>Single cell metagenomics reveals metabolic interactions within the superorganism composed of flagellate Streblomastix strix and complex community of Bacteroidetes bacteria on its surface.</title>
        <authorList>
            <person name="Treitli S.C."/>
            <person name="Kolisko M."/>
            <person name="Husnik F."/>
            <person name="Keeling P."/>
            <person name="Hampl V."/>
        </authorList>
    </citation>
    <scope>NUCLEOTIDE SEQUENCE [LARGE SCALE GENOMIC DNA]</scope>
    <source>
        <strain evidence="1">ST1C</strain>
    </source>
</reference>
<comment type="caution">
    <text evidence="1">The sequence shown here is derived from an EMBL/GenBank/DDBJ whole genome shotgun (WGS) entry which is preliminary data.</text>
</comment>
<name>A0A5J4UA63_9EUKA</name>
<dbReference type="AlphaFoldDB" id="A0A5J4UA63"/>
<sequence length="219" mass="24771">MIHECIPRMAKKALKKIQKQAIEKNKPISFRLIRRLCDLIAETRQLSEEIQIYGEEQISKRLKELRQKYVSVALDAGKIGGVPYVFCVVYELNSNNPPFLLRLDQIVGTSEGYATLAFEICKQLWQSNIFLASFVTDGCIAQVSGLDLSSENSFANLLDTNSILPFHCPCACHLTQLVFKNAFEQCQFFTEEINLLHLLATELRKDVFAKLIGARCPAP</sequence>
<gene>
    <name evidence="1" type="ORF">EZS28_037394</name>
</gene>